<evidence type="ECO:0000313" key="2">
    <source>
        <dbReference type="Proteomes" id="UP000010297"/>
    </source>
</evidence>
<keyword evidence="2" id="KW-1185">Reference proteome</keyword>
<protein>
    <recommendedName>
        <fullName evidence="3">Lipoprotein</fullName>
    </recommendedName>
</protein>
<dbReference type="Proteomes" id="UP000010297">
    <property type="component" value="Unassembled WGS sequence"/>
</dbReference>
<accession>H5UYV8</accession>
<dbReference type="eggNOG" id="ENOG5033C7A">
    <property type="taxonomic scope" value="Bacteria"/>
</dbReference>
<organism evidence="1 2">
    <name type="scientific">Atlantibacter hermannii NBRC 105704</name>
    <dbReference type="NCBI Taxonomy" id="1115512"/>
    <lineage>
        <taxon>Bacteria</taxon>
        <taxon>Pseudomonadati</taxon>
        <taxon>Pseudomonadota</taxon>
        <taxon>Gammaproteobacteria</taxon>
        <taxon>Enterobacterales</taxon>
        <taxon>Enterobacteriaceae</taxon>
        <taxon>Atlantibacter</taxon>
    </lineage>
</organism>
<sequence length="120" mass="13378">MTKFSIFALTCFFLAGCNGQNSEAIDFGKQKVMESLRDPDSAIFKGVMFSPDNENSEAKLSGYICGKVNAKNAFGGYQGDTLFYIYVESTSYGFDHGEPALLSNSDIESLKRYRRYCNNN</sequence>
<dbReference type="PROSITE" id="PS51257">
    <property type="entry name" value="PROKAR_LIPOPROTEIN"/>
    <property type="match status" value="1"/>
</dbReference>
<dbReference type="RefSeq" id="WP_002433757.1">
    <property type="nucleotide sequence ID" value="NZ_BAFF01000001.1"/>
</dbReference>
<name>H5UYV8_ATLHE</name>
<dbReference type="AlphaFoldDB" id="H5UYV8"/>
<comment type="caution">
    <text evidence="1">The sequence shown here is derived from an EMBL/GenBank/DDBJ whole genome shotgun (WGS) entry which is preliminary data.</text>
</comment>
<evidence type="ECO:0008006" key="3">
    <source>
        <dbReference type="Google" id="ProtNLM"/>
    </source>
</evidence>
<reference evidence="1 2" key="1">
    <citation type="submission" date="2012-02" db="EMBL/GenBank/DDBJ databases">
        <title>Whole genome shotgun sequence of Escherichia hermannii NBRC 105704.</title>
        <authorList>
            <person name="Yoshida I."/>
            <person name="Hosoyama A."/>
            <person name="Tsuchikane K."/>
            <person name="Katsumata H."/>
            <person name="Yamazaki S."/>
            <person name="Fujita N."/>
        </authorList>
    </citation>
    <scope>NUCLEOTIDE SEQUENCE [LARGE SCALE GENOMIC DNA]</scope>
    <source>
        <strain evidence="1 2">NBRC 105704</strain>
    </source>
</reference>
<dbReference type="EMBL" id="BAFF01000001">
    <property type="protein sequence ID" value="GAB50112.1"/>
    <property type="molecule type" value="Genomic_DNA"/>
</dbReference>
<proteinExistence type="predicted"/>
<gene>
    <name evidence="1" type="ORF">EH105704_01_01170</name>
</gene>
<evidence type="ECO:0000313" key="1">
    <source>
        <dbReference type="EMBL" id="GAB50112.1"/>
    </source>
</evidence>
<dbReference type="GeneID" id="92828752"/>